<evidence type="ECO:0000256" key="1">
    <source>
        <dbReference type="ARBA" id="ARBA00007613"/>
    </source>
</evidence>
<dbReference type="Pfam" id="PF02321">
    <property type="entry name" value="OEP"/>
    <property type="match status" value="2"/>
</dbReference>
<sequence>MRNYLMLVPVLGLLSACSTPTAHLPSAPLPATWPVTQAPAYVNKVWWTQGSDEVLLNLLATADQQSHDIRMATARLQEARAAHTTVRSLLFPDIAAAGVVQRGDVGLTYGNRTINIAQGELNASYDLDLFGGLKARSKAAKAGAASAEASLEDFKGAVRLEVIATYIGLRQCQQNLASLQVTATSAHEISASLRDQWQKGLITEGSWHTADSEARAADTGISRLTDACEQYINVLSVLTGDDEMALRASLSSVGKVPALRHAEAVNTPLAILRDRPDMRMAESNLTAARASTRSAQAALFPNLSIGAFFGSQDTSVGPSVDVWNTAATVYWPLLNFGRIKGQINAASAREVQAYEGYRLTAIASLADVRTKWVATEQAEHRVTLASADLEAAAHRHDEADRQYRAGLIPRTAWQASAIQLESARRALIDAEADRSMKAAALYRAQGL</sequence>
<keyword evidence="4" id="KW-1185">Reference proteome</keyword>
<comment type="caution">
    <text evidence="3">The sequence shown here is derived from an EMBL/GenBank/DDBJ whole genome shotgun (WGS) entry which is preliminary data.</text>
</comment>
<reference evidence="3" key="2">
    <citation type="submission" date="2020-09" db="EMBL/GenBank/DDBJ databases">
        <authorList>
            <person name="Sun Q."/>
            <person name="Kim S."/>
        </authorList>
    </citation>
    <scope>NUCLEOTIDE SEQUENCE</scope>
    <source>
        <strain evidence="3">KCTC 32296</strain>
    </source>
</reference>
<dbReference type="PROSITE" id="PS51257">
    <property type="entry name" value="PROKAR_LIPOPROTEIN"/>
    <property type="match status" value="1"/>
</dbReference>
<gene>
    <name evidence="3" type="ORF">GCM10011273_26310</name>
</gene>
<dbReference type="AlphaFoldDB" id="A0A918QB55"/>
<dbReference type="EMBL" id="BMZB01000003">
    <property type="protein sequence ID" value="GGZ38453.1"/>
    <property type="molecule type" value="Genomic_DNA"/>
</dbReference>
<dbReference type="Gene3D" id="2.20.200.10">
    <property type="entry name" value="Outer membrane efflux proteins (OEP)"/>
    <property type="match status" value="1"/>
</dbReference>
<evidence type="ECO:0000313" key="3">
    <source>
        <dbReference type="EMBL" id="GGZ38453.1"/>
    </source>
</evidence>
<dbReference type="PANTHER" id="PTHR30203:SF25">
    <property type="entry name" value="OUTER MEMBRANE PROTEIN-RELATED"/>
    <property type="match status" value="1"/>
</dbReference>
<protein>
    <submittedName>
        <fullName evidence="3">RND transporter</fullName>
    </submittedName>
</protein>
<dbReference type="RefSeq" id="WP_189487318.1">
    <property type="nucleotide sequence ID" value="NZ_BMZB01000003.1"/>
</dbReference>
<accession>A0A918QB55</accession>
<evidence type="ECO:0000313" key="4">
    <source>
        <dbReference type="Proteomes" id="UP000662572"/>
    </source>
</evidence>
<feature type="chain" id="PRO_5037205443" evidence="2">
    <location>
        <begin position="23"/>
        <end position="447"/>
    </location>
</feature>
<dbReference type="InterPro" id="IPR010131">
    <property type="entry name" value="MdtP/NodT-like"/>
</dbReference>
<dbReference type="PANTHER" id="PTHR30203">
    <property type="entry name" value="OUTER MEMBRANE CATION EFFLUX PROTEIN"/>
    <property type="match status" value="1"/>
</dbReference>
<evidence type="ECO:0000256" key="2">
    <source>
        <dbReference type="SAM" id="SignalP"/>
    </source>
</evidence>
<dbReference type="GO" id="GO:0015562">
    <property type="term" value="F:efflux transmembrane transporter activity"/>
    <property type="evidence" value="ECO:0007669"/>
    <property type="project" value="InterPro"/>
</dbReference>
<dbReference type="SUPFAM" id="SSF56954">
    <property type="entry name" value="Outer membrane efflux proteins (OEP)"/>
    <property type="match status" value="1"/>
</dbReference>
<reference evidence="3" key="1">
    <citation type="journal article" date="2014" name="Int. J. Syst. Evol. Microbiol.">
        <title>Complete genome sequence of Corynebacterium casei LMG S-19264T (=DSM 44701T), isolated from a smear-ripened cheese.</title>
        <authorList>
            <consortium name="US DOE Joint Genome Institute (JGI-PGF)"/>
            <person name="Walter F."/>
            <person name="Albersmeier A."/>
            <person name="Kalinowski J."/>
            <person name="Ruckert C."/>
        </authorList>
    </citation>
    <scope>NUCLEOTIDE SEQUENCE</scope>
    <source>
        <strain evidence="3">KCTC 32296</strain>
    </source>
</reference>
<dbReference type="InterPro" id="IPR003423">
    <property type="entry name" value="OMP_efflux"/>
</dbReference>
<proteinExistence type="inferred from homology"/>
<name>A0A918QB55_9CAUL</name>
<comment type="similarity">
    <text evidence="1">Belongs to the outer membrane factor (OMF) (TC 1.B.17) family.</text>
</comment>
<feature type="signal peptide" evidence="2">
    <location>
        <begin position="1"/>
        <end position="22"/>
    </location>
</feature>
<keyword evidence="2" id="KW-0732">Signal</keyword>
<organism evidence="3 4">
    <name type="scientific">Asticcacaulis endophyticus</name>
    <dbReference type="NCBI Taxonomy" id="1395890"/>
    <lineage>
        <taxon>Bacteria</taxon>
        <taxon>Pseudomonadati</taxon>
        <taxon>Pseudomonadota</taxon>
        <taxon>Alphaproteobacteria</taxon>
        <taxon>Caulobacterales</taxon>
        <taxon>Caulobacteraceae</taxon>
        <taxon>Asticcacaulis</taxon>
    </lineage>
</organism>
<dbReference type="Proteomes" id="UP000662572">
    <property type="component" value="Unassembled WGS sequence"/>
</dbReference>
<dbReference type="Gene3D" id="1.20.1600.10">
    <property type="entry name" value="Outer membrane efflux proteins (OEP)"/>
    <property type="match status" value="1"/>
</dbReference>